<proteinExistence type="predicted"/>
<dbReference type="Proteomes" id="UP001331761">
    <property type="component" value="Unassembled WGS sequence"/>
</dbReference>
<keyword evidence="2" id="KW-1185">Reference proteome</keyword>
<feature type="non-terminal residue" evidence="1">
    <location>
        <position position="71"/>
    </location>
</feature>
<gene>
    <name evidence="1" type="ORF">GCK32_021613</name>
</gene>
<comment type="caution">
    <text evidence="1">The sequence shown here is derived from an EMBL/GenBank/DDBJ whole genome shotgun (WGS) entry which is preliminary data.</text>
</comment>
<protein>
    <submittedName>
        <fullName evidence="1">Uncharacterized protein</fullName>
    </submittedName>
</protein>
<reference evidence="1 2" key="1">
    <citation type="submission" date="2019-10" db="EMBL/GenBank/DDBJ databases">
        <title>Assembly and Annotation for the nematode Trichostrongylus colubriformis.</title>
        <authorList>
            <person name="Martin J."/>
        </authorList>
    </citation>
    <scope>NUCLEOTIDE SEQUENCE [LARGE SCALE GENOMIC DNA]</scope>
    <source>
        <strain evidence="1">G859</strain>
        <tissue evidence="1">Whole worm</tissue>
    </source>
</reference>
<evidence type="ECO:0000313" key="2">
    <source>
        <dbReference type="Proteomes" id="UP001331761"/>
    </source>
</evidence>
<organism evidence="1 2">
    <name type="scientific">Trichostrongylus colubriformis</name>
    <name type="common">Black scour worm</name>
    <dbReference type="NCBI Taxonomy" id="6319"/>
    <lineage>
        <taxon>Eukaryota</taxon>
        <taxon>Metazoa</taxon>
        <taxon>Ecdysozoa</taxon>
        <taxon>Nematoda</taxon>
        <taxon>Chromadorea</taxon>
        <taxon>Rhabditida</taxon>
        <taxon>Rhabditina</taxon>
        <taxon>Rhabditomorpha</taxon>
        <taxon>Strongyloidea</taxon>
        <taxon>Trichostrongylidae</taxon>
        <taxon>Trichostrongylus</taxon>
    </lineage>
</organism>
<evidence type="ECO:0000313" key="1">
    <source>
        <dbReference type="EMBL" id="KAK5983484.1"/>
    </source>
</evidence>
<dbReference type="EMBL" id="WIXE01003932">
    <property type="protein sequence ID" value="KAK5983484.1"/>
    <property type="molecule type" value="Genomic_DNA"/>
</dbReference>
<dbReference type="AlphaFoldDB" id="A0AAN8FU93"/>
<sequence length="71" mass="7880">MCLFDADTDKRRGADEDLNISKSSSGFGDAGSNYAELCMQSMLTEVGLCYVNKVDRLVKRMATETAEYNSR</sequence>
<accession>A0AAN8FU93</accession>
<name>A0AAN8FU93_TRICO</name>